<dbReference type="SUPFAM" id="SSF48452">
    <property type="entry name" value="TPR-like"/>
    <property type="match status" value="3"/>
</dbReference>
<dbReference type="InterPro" id="IPR051681">
    <property type="entry name" value="Ser/Thr_Kinases-Pseudokinases"/>
</dbReference>
<dbReference type="PANTHER" id="PTHR44329">
    <property type="entry name" value="SERINE/THREONINE-PROTEIN KINASE TNNI3K-RELATED"/>
    <property type="match status" value="1"/>
</dbReference>
<dbReference type="InterPro" id="IPR011009">
    <property type="entry name" value="Kinase-like_dom_sf"/>
</dbReference>
<proteinExistence type="predicted"/>
<accession>A0A0C3QDG1</accession>
<organism evidence="3 4">
    <name type="scientific">Tulasnella calospora MUT 4182</name>
    <dbReference type="NCBI Taxonomy" id="1051891"/>
    <lineage>
        <taxon>Eukaryota</taxon>
        <taxon>Fungi</taxon>
        <taxon>Dikarya</taxon>
        <taxon>Basidiomycota</taxon>
        <taxon>Agaricomycotina</taxon>
        <taxon>Agaricomycetes</taxon>
        <taxon>Cantharellales</taxon>
        <taxon>Tulasnellaceae</taxon>
        <taxon>Tulasnella</taxon>
    </lineage>
</organism>
<evidence type="ECO:0000256" key="1">
    <source>
        <dbReference type="SAM" id="MobiDB-lite"/>
    </source>
</evidence>
<gene>
    <name evidence="3" type="ORF">M407DRAFT_27679</name>
</gene>
<dbReference type="AlphaFoldDB" id="A0A0C3QDG1"/>
<reference evidence="4" key="2">
    <citation type="submission" date="2015-01" db="EMBL/GenBank/DDBJ databases">
        <title>Evolutionary Origins and Diversification of the Mycorrhizal Mutualists.</title>
        <authorList>
            <consortium name="DOE Joint Genome Institute"/>
            <consortium name="Mycorrhizal Genomics Consortium"/>
            <person name="Kohler A."/>
            <person name="Kuo A."/>
            <person name="Nagy L.G."/>
            <person name="Floudas D."/>
            <person name="Copeland A."/>
            <person name="Barry K.W."/>
            <person name="Cichocki N."/>
            <person name="Veneault-Fourrey C."/>
            <person name="LaButti K."/>
            <person name="Lindquist E.A."/>
            <person name="Lipzen A."/>
            <person name="Lundell T."/>
            <person name="Morin E."/>
            <person name="Murat C."/>
            <person name="Riley R."/>
            <person name="Ohm R."/>
            <person name="Sun H."/>
            <person name="Tunlid A."/>
            <person name="Henrissat B."/>
            <person name="Grigoriev I.V."/>
            <person name="Hibbett D.S."/>
            <person name="Martin F."/>
        </authorList>
    </citation>
    <scope>NUCLEOTIDE SEQUENCE [LARGE SCALE GENOMIC DNA]</scope>
    <source>
        <strain evidence="4">MUT 4182</strain>
    </source>
</reference>
<sequence length="876" mass="97116">MYATAAHPVETAVKSTEKDTVRKQDMKGQANGDVYPAPIPPSENIQAPSLTREPDAFEASVPEWDPSCDAWIYRVSPKGIMSSRSEYRIDQSQISFLEGPSFSGGRADIVPANILNSQGVVLAVKKFRSADDDRIIAEFVNELGLQAELNHENIIKLVGFVEDRSGRIAWLVFPWMANGNLQEFLASGNWEIPERISLLYDVACGVEYLHSRNPPICHGDLRSLNILVNAENRGLIIDFGSARSLGMAPPRSTNHVMPPSPDDDGRLALGELSIADIEDSLQSSGSTALPTTTTAITLPRPYWPLRWAAPELVLGDLPALNSDIWSFGWLCWVIITDRLPFDDIDESSAVEIITSIMQRNVPSLSQVPSFSSIPRLRSLMEDCWQLEPENRPSATSCKDIISWMPRVIPTQRGDTKPSPHLLRVTGDMYLSGSRISDGLKYITNALEIARANDDRVEIALSLLSLGRAHYIRCEYTKATEAFEEAEALHARRGHLQGVARAYCGLAQVYCVLGYYDDARSSLLKANDIFTGIRYDVSMADIIYGLAELHKRRGKLSKAETSYNKAKTIYIRVGNHLGVADTTCGLADIQRMRHWFDLAEPAYLSAASLYEQLDNCLGISRTKCGLGDIYLRKGVQRKAEKLYQEAQDIDREAGHPLGLANALIGLGHAHCLQHRYSEAASCFESAKVAHFRIGNTLGVAETICGMGDIHRMRAEYSRAGEAYREARDLFHQMDHRLGGADAACRLGHLHLVQGRYSEAKSWFDGAEKVYKEEEHNIGIANAAFGLAAVYLTRSEHGKAIPRLRTALRYYTEAGIPCLRASALSMLALIYEIKHQNDEAMECIEEAISIYCAISDENGISTCHKLRQRVRDSVATVA</sequence>
<dbReference type="InterPro" id="IPR019734">
    <property type="entry name" value="TPR_rpt"/>
</dbReference>
<dbReference type="PROSITE" id="PS50011">
    <property type="entry name" value="PROTEIN_KINASE_DOM"/>
    <property type="match status" value="1"/>
</dbReference>
<dbReference type="SMART" id="SM00028">
    <property type="entry name" value="TPR"/>
    <property type="match status" value="11"/>
</dbReference>
<dbReference type="Gene3D" id="1.10.510.10">
    <property type="entry name" value="Transferase(Phosphotransferase) domain 1"/>
    <property type="match status" value="1"/>
</dbReference>
<name>A0A0C3QDG1_9AGAM</name>
<dbReference type="GO" id="GO:0005524">
    <property type="term" value="F:ATP binding"/>
    <property type="evidence" value="ECO:0007669"/>
    <property type="project" value="InterPro"/>
</dbReference>
<dbReference type="GO" id="GO:0004674">
    <property type="term" value="F:protein serine/threonine kinase activity"/>
    <property type="evidence" value="ECO:0007669"/>
    <property type="project" value="TreeGrafter"/>
</dbReference>
<dbReference type="Pfam" id="PF07714">
    <property type="entry name" value="PK_Tyr_Ser-Thr"/>
    <property type="match status" value="2"/>
</dbReference>
<evidence type="ECO:0000259" key="2">
    <source>
        <dbReference type="PROSITE" id="PS50011"/>
    </source>
</evidence>
<dbReference type="EMBL" id="KN823100">
    <property type="protein sequence ID" value="KIO22804.1"/>
    <property type="molecule type" value="Genomic_DNA"/>
</dbReference>
<dbReference type="SUPFAM" id="SSF56112">
    <property type="entry name" value="Protein kinase-like (PK-like)"/>
    <property type="match status" value="1"/>
</dbReference>
<dbReference type="HOGENOM" id="CLU_000288_7_37_1"/>
<evidence type="ECO:0000313" key="4">
    <source>
        <dbReference type="Proteomes" id="UP000054248"/>
    </source>
</evidence>
<dbReference type="STRING" id="1051891.A0A0C3QDG1"/>
<evidence type="ECO:0000313" key="3">
    <source>
        <dbReference type="EMBL" id="KIO22804.1"/>
    </source>
</evidence>
<feature type="domain" description="Protein kinase" evidence="2">
    <location>
        <begin position="96"/>
        <end position="404"/>
    </location>
</feature>
<dbReference type="Pfam" id="PF13424">
    <property type="entry name" value="TPR_12"/>
    <property type="match status" value="2"/>
</dbReference>
<dbReference type="OrthoDB" id="3256376at2759"/>
<dbReference type="InterPro" id="IPR000719">
    <property type="entry name" value="Prot_kinase_dom"/>
</dbReference>
<feature type="compositionally biased region" description="Basic and acidic residues" evidence="1">
    <location>
        <begin position="15"/>
        <end position="26"/>
    </location>
</feature>
<dbReference type="InterPro" id="IPR001245">
    <property type="entry name" value="Ser-Thr/Tyr_kinase_cat_dom"/>
</dbReference>
<dbReference type="Pfam" id="PF13181">
    <property type="entry name" value="TPR_8"/>
    <property type="match status" value="1"/>
</dbReference>
<dbReference type="Gene3D" id="1.25.40.10">
    <property type="entry name" value="Tetratricopeptide repeat domain"/>
    <property type="match status" value="3"/>
</dbReference>
<reference evidence="3 4" key="1">
    <citation type="submission" date="2014-04" db="EMBL/GenBank/DDBJ databases">
        <authorList>
            <consortium name="DOE Joint Genome Institute"/>
            <person name="Kuo A."/>
            <person name="Girlanda M."/>
            <person name="Perotto S."/>
            <person name="Kohler A."/>
            <person name="Nagy L.G."/>
            <person name="Floudas D."/>
            <person name="Copeland A."/>
            <person name="Barry K.W."/>
            <person name="Cichocki N."/>
            <person name="Veneault-Fourrey C."/>
            <person name="LaButti K."/>
            <person name="Lindquist E.A."/>
            <person name="Lipzen A."/>
            <person name="Lundell T."/>
            <person name="Morin E."/>
            <person name="Murat C."/>
            <person name="Sun H."/>
            <person name="Tunlid A."/>
            <person name="Henrissat B."/>
            <person name="Grigoriev I.V."/>
            <person name="Hibbett D.S."/>
            <person name="Martin F."/>
            <person name="Nordberg H.P."/>
            <person name="Cantor M.N."/>
            <person name="Hua S.X."/>
        </authorList>
    </citation>
    <scope>NUCLEOTIDE SEQUENCE [LARGE SCALE GENOMIC DNA]</scope>
    <source>
        <strain evidence="3 4">MUT 4182</strain>
    </source>
</reference>
<dbReference type="PROSITE" id="PS00109">
    <property type="entry name" value="PROTEIN_KINASE_TYR"/>
    <property type="match status" value="1"/>
</dbReference>
<protein>
    <recommendedName>
        <fullName evidence="2">Protein kinase domain-containing protein</fullName>
    </recommendedName>
</protein>
<dbReference type="InterPro" id="IPR011990">
    <property type="entry name" value="TPR-like_helical_dom_sf"/>
</dbReference>
<dbReference type="Proteomes" id="UP000054248">
    <property type="component" value="Unassembled WGS sequence"/>
</dbReference>
<feature type="region of interest" description="Disordered" evidence="1">
    <location>
        <begin position="1"/>
        <end position="48"/>
    </location>
</feature>
<dbReference type="InterPro" id="IPR008266">
    <property type="entry name" value="Tyr_kinase_AS"/>
</dbReference>
<keyword evidence="4" id="KW-1185">Reference proteome</keyword>